<gene>
    <name evidence="1" type="ORF">CQR46_1581</name>
</gene>
<organism evidence="1 2">
    <name type="scientific">Bifidobacterium pseudolongum subsp. globosum</name>
    <dbReference type="NCBI Taxonomy" id="1690"/>
    <lineage>
        <taxon>Bacteria</taxon>
        <taxon>Bacillati</taxon>
        <taxon>Actinomycetota</taxon>
        <taxon>Actinomycetes</taxon>
        <taxon>Bifidobacteriales</taxon>
        <taxon>Bifidobacteriaceae</taxon>
        <taxon>Bifidobacterium</taxon>
    </lineage>
</organism>
<dbReference type="EMBL" id="PCGZ01000011">
    <property type="protein sequence ID" value="PKU88480.1"/>
    <property type="molecule type" value="Genomic_DNA"/>
</dbReference>
<evidence type="ECO:0000313" key="1">
    <source>
        <dbReference type="EMBL" id="PKU88480.1"/>
    </source>
</evidence>
<protein>
    <submittedName>
        <fullName evidence="1">Uncharacterized protein</fullName>
    </submittedName>
</protein>
<dbReference type="Proteomes" id="UP000233730">
    <property type="component" value="Unassembled WGS sequence"/>
</dbReference>
<reference evidence="1 2" key="1">
    <citation type="submission" date="2017-10" db="EMBL/GenBank/DDBJ databases">
        <title>Bifidobacterium genomics.</title>
        <authorList>
            <person name="Lugli G.A."/>
            <person name="Milani C."/>
            <person name="Mancabelli L."/>
        </authorList>
    </citation>
    <scope>NUCLEOTIDE SEQUENCE [LARGE SCALE GENOMIC DNA]</scope>
    <source>
        <strain evidence="1 2">1524B</strain>
    </source>
</reference>
<comment type="caution">
    <text evidence="1">The sequence shown here is derived from an EMBL/GenBank/DDBJ whole genome shotgun (WGS) entry which is preliminary data.</text>
</comment>
<proteinExistence type="predicted"/>
<dbReference type="AlphaFoldDB" id="A0A2N3QEE8"/>
<name>A0A2N3QEE8_9BIFI</name>
<sequence>MTDIRDFRSIEEYRQWLRMNRLFSQYPIDQIRQWGLAQLPEVRSMVNGDYFQRLIDDWEDALHDPDPSGLRTVALDTTPYGINMRQNNPLSGMLGEEENWRIIKESRDEQRAILSSAARIG</sequence>
<accession>A0A2N3QEE8</accession>
<evidence type="ECO:0000313" key="2">
    <source>
        <dbReference type="Proteomes" id="UP000233730"/>
    </source>
</evidence>
<dbReference type="RefSeq" id="WP_101430313.1">
    <property type="nucleotide sequence ID" value="NZ_PCGZ01000011.1"/>
</dbReference>